<keyword evidence="5" id="KW-0547">Nucleotide-binding</keyword>
<reference evidence="13" key="1">
    <citation type="submission" date="2025-08" db="UniProtKB">
        <authorList>
            <consortium name="RefSeq"/>
        </authorList>
    </citation>
    <scope>IDENTIFICATION</scope>
</reference>
<dbReference type="Proteomes" id="UP000694891">
    <property type="component" value="Unplaced"/>
</dbReference>
<dbReference type="GeneID" id="103370477"/>
<evidence type="ECO:0000256" key="7">
    <source>
        <dbReference type="ARBA" id="ARBA00022840"/>
    </source>
</evidence>
<evidence type="ECO:0000256" key="5">
    <source>
        <dbReference type="ARBA" id="ARBA00022741"/>
    </source>
</evidence>
<dbReference type="InterPro" id="IPR011009">
    <property type="entry name" value="Kinase-like_dom_sf"/>
</dbReference>
<comment type="similarity">
    <text evidence="1">Belongs to the protein kinase superfamily. CAMK Ser/Thr protein kinase family. PIM subfamily.</text>
</comment>
<accession>A0A9Y4NIC7</accession>
<feature type="domain" description="Protein kinase" evidence="11">
    <location>
        <begin position="1"/>
        <end position="135"/>
    </location>
</feature>
<dbReference type="Gene3D" id="1.10.510.10">
    <property type="entry name" value="Transferase(Phosphotransferase) domain 1"/>
    <property type="match status" value="2"/>
</dbReference>
<dbReference type="SUPFAM" id="SSF56112">
    <property type="entry name" value="Protein kinase-like (PK-like)"/>
    <property type="match status" value="1"/>
</dbReference>
<evidence type="ECO:0000313" key="12">
    <source>
        <dbReference type="Proteomes" id="UP000694891"/>
    </source>
</evidence>
<evidence type="ECO:0000256" key="3">
    <source>
        <dbReference type="ARBA" id="ARBA00022527"/>
    </source>
</evidence>
<dbReference type="PROSITE" id="PS50011">
    <property type="entry name" value="PROTEIN_KINASE_DOM"/>
    <property type="match status" value="1"/>
</dbReference>
<comment type="catalytic activity">
    <reaction evidence="8">
        <text>L-threonyl-[protein] + ATP = O-phospho-L-threonyl-[protein] + ADP + H(+)</text>
        <dbReference type="Rhea" id="RHEA:46608"/>
        <dbReference type="Rhea" id="RHEA-COMP:11060"/>
        <dbReference type="Rhea" id="RHEA-COMP:11605"/>
        <dbReference type="ChEBI" id="CHEBI:15378"/>
        <dbReference type="ChEBI" id="CHEBI:30013"/>
        <dbReference type="ChEBI" id="CHEBI:30616"/>
        <dbReference type="ChEBI" id="CHEBI:61977"/>
        <dbReference type="ChEBI" id="CHEBI:456216"/>
        <dbReference type="EC" id="2.7.11.1"/>
    </reaction>
</comment>
<keyword evidence="3" id="KW-0723">Serine/threonine-protein kinase</keyword>
<dbReference type="GO" id="GO:0043066">
    <property type="term" value="P:negative regulation of apoptotic process"/>
    <property type="evidence" value="ECO:0007669"/>
    <property type="project" value="TreeGrafter"/>
</dbReference>
<gene>
    <name evidence="13" type="primary">LOC103370477</name>
</gene>
<dbReference type="EC" id="2.7.11.1" evidence="2"/>
<evidence type="ECO:0000313" key="13">
    <source>
        <dbReference type="RefSeq" id="XP_008297770.1"/>
    </source>
</evidence>
<feature type="signal peptide" evidence="10">
    <location>
        <begin position="1"/>
        <end position="21"/>
    </location>
</feature>
<dbReference type="RefSeq" id="XP_008297770.1">
    <property type="nucleotide sequence ID" value="XM_008299548.1"/>
</dbReference>
<protein>
    <recommendedName>
        <fullName evidence="2">non-specific serine/threonine protein kinase</fullName>
        <ecNumber evidence="2">2.7.11.1</ecNumber>
    </recommendedName>
</protein>
<dbReference type="InterPro" id="IPR051138">
    <property type="entry name" value="PIM_Ser/Thr_kinase"/>
</dbReference>
<keyword evidence="4" id="KW-0808">Transferase</keyword>
<evidence type="ECO:0000259" key="11">
    <source>
        <dbReference type="PROSITE" id="PS50011"/>
    </source>
</evidence>
<sequence>MDSQILFLMSICIILKQLIDAAIHLESSHIFHRDIELANILIETGSDVPRLRLLNFSLSCFVEKTSCFNVFHSMPQHIPPEFDSRNTYVAECKEFLQMCVSEIPKQQPTVQELRCHPWLRQTHNTPSNPHRPHSN</sequence>
<dbReference type="PANTHER" id="PTHR22984">
    <property type="entry name" value="SERINE/THREONINE-PROTEIN KINASE PIM"/>
    <property type="match status" value="1"/>
</dbReference>
<keyword evidence="6" id="KW-0418">Kinase</keyword>
<keyword evidence="10" id="KW-0732">Signal</keyword>
<evidence type="ECO:0000256" key="10">
    <source>
        <dbReference type="SAM" id="SignalP"/>
    </source>
</evidence>
<evidence type="ECO:0000256" key="6">
    <source>
        <dbReference type="ARBA" id="ARBA00022777"/>
    </source>
</evidence>
<proteinExistence type="inferred from homology"/>
<organism evidence="12 13">
    <name type="scientific">Stegastes partitus</name>
    <name type="common">bicolor damselfish</name>
    <dbReference type="NCBI Taxonomy" id="144197"/>
    <lineage>
        <taxon>Eukaryota</taxon>
        <taxon>Metazoa</taxon>
        <taxon>Chordata</taxon>
        <taxon>Craniata</taxon>
        <taxon>Vertebrata</taxon>
        <taxon>Euteleostomi</taxon>
        <taxon>Actinopterygii</taxon>
        <taxon>Neopterygii</taxon>
        <taxon>Teleostei</taxon>
        <taxon>Neoteleostei</taxon>
        <taxon>Acanthomorphata</taxon>
        <taxon>Ovalentaria</taxon>
        <taxon>Pomacentridae</taxon>
        <taxon>Stegastes</taxon>
    </lineage>
</organism>
<keyword evidence="7" id="KW-0067">ATP-binding</keyword>
<dbReference type="GO" id="GO:0005737">
    <property type="term" value="C:cytoplasm"/>
    <property type="evidence" value="ECO:0007669"/>
    <property type="project" value="TreeGrafter"/>
</dbReference>
<name>A0A9Y4NIC7_9TELE</name>
<dbReference type="GO" id="GO:0005524">
    <property type="term" value="F:ATP binding"/>
    <property type="evidence" value="ECO:0007669"/>
    <property type="project" value="UniProtKB-KW"/>
</dbReference>
<dbReference type="PANTHER" id="PTHR22984:SF11">
    <property type="entry name" value="AURORA KINASE-RELATED"/>
    <property type="match status" value="1"/>
</dbReference>
<keyword evidence="12" id="KW-1185">Reference proteome</keyword>
<evidence type="ECO:0000256" key="1">
    <source>
        <dbReference type="ARBA" id="ARBA00005505"/>
    </source>
</evidence>
<dbReference type="GO" id="GO:0004674">
    <property type="term" value="F:protein serine/threonine kinase activity"/>
    <property type="evidence" value="ECO:0007669"/>
    <property type="project" value="UniProtKB-KW"/>
</dbReference>
<dbReference type="AlphaFoldDB" id="A0A9Y4NIC7"/>
<evidence type="ECO:0000256" key="8">
    <source>
        <dbReference type="ARBA" id="ARBA00047899"/>
    </source>
</evidence>
<comment type="catalytic activity">
    <reaction evidence="9">
        <text>L-seryl-[protein] + ATP = O-phospho-L-seryl-[protein] + ADP + H(+)</text>
        <dbReference type="Rhea" id="RHEA:17989"/>
        <dbReference type="Rhea" id="RHEA-COMP:9863"/>
        <dbReference type="Rhea" id="RHEA-COMP:11604"/>
        <dbReference type="ChEBI" id="CHEBI:15378"/>
        <dbReference type="ChEBI" id="CHEBI:29999"/>
        <dbReference type="ChEBI" id="CHEBI:30616"/>
        <dbReference type="ChEBI" id="CHEBI:83421"/>
        <dbReference type="ChEBI" id="CHEBI:456216"/>
        <dbReference type="EC" id="2.7.11.1"/>
    </reaction>
</comment>
<dbReference type="GO" id="GO:0007346">
    <property type="term" value="P:regulation of mitotic cell cycle"/>
    <property type="evidence" value="ECO:0007669"/>
    <property type="project" value="TreeGrafter"/>
</dbReference>
<evidence type="ECO:0000256" key="9">
    <source>
        <dbReference type="ARBA" id="ARBA00048679"/>
    </source>
</evidence>
<dbReference type="Pfam" id="PF00069">
    <property type="entry name" value="Pkinase"/>
    <property type="match status" value="1"/>
</dbReference>
<feature type="chain" id="PRO_5041321666" description="non-specific serine/threonine protein kinase" evidence="10">
    <location>
        <begin position="22"/>
        <end position="135"/>
    </location>
</feature>
<evidence type="ECO:0000256" key="2">
    <source>
        <dbReference type="ARBA" id="ARBA00012513"/>
    </source>
</evidence>
<evidence type="ECO:0000256" key="4">
    <source>
        <dbReference type="ARBA" id="ARBA00022679"/>
    </source>
</evidence>
<dbReference type="InterPro" id="IPR000719">
    <property type="entry name" value="Prot_kinase_dom"/>
</dbReference>